<gene>
    <name evidence="2" type="ORF">NM203_14010</name>
</gene>
<name>A0ABT1M4D9_9MYCO</name>
<dbReference type="RefSeq" id="WP_255060592.1">
    <property type="nucleotide sequence ID" value="NZ_JANDBD010000005.1"/>
</dbReference>
<keyword evidence="3" id="KW-1185">Reference proteome</keyword>
<proteinExistence type="predicted"/>
<evidence type="ECO:0000313" key="2">
    <source>
        <dbReference type="EMBL" id="MCP9273302.1"/>
    </source>
</evidence>
<protein>
    <submittedName>
        <fullName evidence="2">Carboxymuconolactone decarboxylase family protein</fullName>
    </submittedName>
</protein>
<accession>A0ABT1M4D9</accession>
<dbReference type="PANTHER" id="PTHR34846:SF5">
    <property type="entry name" value="CARBOXYMUCONOLACTONE DECARBOXYLASE-LIKE DOMAIN-CONTAINING PROTEIN"/>
    <property type="match status" value="1"/>
</dbReference>
<feature type="domain" description="Carboxymuconolactone decarboxylase-like" evidence="1">
    <location>
        <begin position="50"/>
        <end position="128"/>
    </location>
</feature>
<dbReference type="InterPro" id="IPR029032">
    <property type="entry name" value="AhpD-like"/>
</dbReference>
<dbReference type="InterPro" id="IPR003779">
    <property type="entry name" value="CMD-like"/>
</dbReference>
<dbReference type="Proteomes" id="UP001651690">
    <property type="component" value="Unassembled WGS sequence"/>
</dbReference>
<evidence type="ECO:0000259" key="1">
    <source>
        <dbReference type="Pfam" id="PF02627"/>
    </source>
</evidence>
<reference evidence="2 3" key="1">
    <citation type="submission" date="2022-06" db="EMBL/GenBank/DDBJ databases">
        <title>Mycolicibacterium sp. CAU 1645 isolated from seawater.</title>
        <authorList>
            <person name="Kim W."/>
        </authorList>
    </citation>
    <scope>NUCLEOTIDE SEQUENCE [LARGE SCALE GENOMIC DNA]</scope>
    <source>
        <strain evidence="2 3">CAU 1645</strain>
    </source>
</reference>
<dbReference type="Pfam" id="PF02627">
    <property type="entry name" value="CMD"/>
    <property type="match status" value="1"/>
</dbReference>
<evidence type="ECO:0000313" key="3">
    <source>
        <dbReference type="Proteomes" id="UP001651690"/>
    </source>
</evidence>
<dbReference type="SUPFAM" id="SSF69118">
    <property type="entry name" value="AhpD-like"/>
    <property type="match status" value="1"/>
</dbReference>
<sequence>MSTEPRLTPLPADEWDDGVRHALSPLLPASHATPDFAGNILGTLVRHQPLTHAYLTFNAHLLRESTLSARLREVAILRAALVSRSDYLWDHHVPLAQRAGLTDDDIEGVRVGAAADGVDAAVVRAVDELAESKTLTDATWALVREHLDERQVLDLIFTIGCYQVLAVTVNALGIQPEEH</sequence>
<dbReference type="EMBL" id="JANDBD010000005">
    <property type="protein sequence ID" value="MCP9273302.1"/>
    <property type="molecule type" value="Genomic_DNA"/>
</dbReference>
<dbReference type="PANTHER" id="PTHR34846">
    <property type="entry name" value="4-CARBOXYMUCONOLACTONE DECARBOXYLASE FAMILY PROTEIN (AFU_ORTHOLOGUE AFUA_6G11590)"/>
    <property type="match status" value="1"/>
</dbReference>
<comment type="caution">
    <text evidence="2">The sequence shown here is derived from an EMBL/GenBank/DDBJ whole genome shotgun (WGS) entry which is preliminary data.</text>
</comment>
<organism evidence="2 3">
    <name type="scientific">Mycolicibacterium arenosum</name>
    <dbReference type="NCBI Taxonomy" id="2952157"/>
    <lineage>
        <taxon>Bacteria</taxon>
        <taxon>Bacillati</taxon>
        <taxon>Actinomycetota</taxon>
        <taxon>Actinomycetes</taxon>
        <taxon>Mycobacteriales</taxon>
        <taxon>Mycobacteriaceae</taxon>
        <taxon>Mycolicibacterium</taxon>
    </lineage>
</organism>
<dbReference type="Gene3D" id="1.20.1290.10">
    <property type="entry name" value="AhpD-like"/>
    <property type="match status" value="1"/>
</dbReference>